<organism evidence="1">
    <name type="scientific">mine drainage metagenome</name>
    <dbReference type="NCBI Taxonomy" id="410659"/>
    <lineage>
        <taxon>unclassified sequences</taxon>
        <taxon>metagenomes</taxon>
        <taxon>ecological metagenomes</taxon>
    </lineage>
</organism>
<accession>T0YEZ0</accession>
<sequence>MTPALAVRFYRARQGREPVREWVRSLPADAHRRMGEDIKTVQLGWLLGMTLVRKMEPGSWEMRSHLSDGIARVLCTAVGADRVLLHGFINKTQRTPRDDLRTAQQRRNEVQA</sequence>
<dbReference type="EMBL" id="AUZZ01009961">
    <property type="protein sequence ID" value="EQD31678.1"/>
    <property type="molecule type" value="Genomic_DNA"/>
</dbReference>
<dbReference type="Pfam" id="PF05973">
    <property type="entry name" value="Gp49"/>
    <property type="match status" value="1"/>
</dbReference>
<dbReference type="AlphaFoldDB" id="T0YEZ0"/>
<reference evidence="1" key="1">
    <citation type="submission" date="2013-08" db="EMBL/GenBank/DDBJ databases">
        <authorList>
            <person name="Mendez C."/>
            <person name="Richter M."/>
            <person name="Ferrer M."/>
            <person name="Sanchez J."/>
        </authorList>
    </citation>
    <scope>NUCLEOTIDE SEQUENCE</scope>
</reference>
<protein>
    <submittedName>
        <fullName evidence="1">Protein containing DUF891</fullName>
    </submittedName>
</protein>
<evidence type="ECO:0000313" key="1">
    <source>
        <dbReference type="EMBL" id="EQD31678.1"/>
    </source>
</evidence>
<reference evidence="1" key="2">
    <citation type="journal article" date="2014" name="ISME J.">
        <title>Microbial stratification in low pH oxic and suboxic macroscopic growths along an acid mine drainage.</title>
        <authorList>
            <person name="Mendez-Garcia C."/>
            <person name="Mesa V."/>
            <person name="Sprenger R.R."/>
            <person name="Richter M."/>
            <person name="Diez M.S."/>
            <person name="Solano J."/>
            <person name="Bargiela R."/>
            <person name="Golyshina O.V."/>
            <person name="Manteca A."/>
            <person name="Ramos J.L."/>
            <person name="Gallego J.R."/>
            <person name="Llorente I."/>
            <person name="Martins Dos Santos V.A."/>
            <person name="Jensen O.N."/>
            <person name="Pelaez A.I."/>
            <person name="Sanchez J."/>
            <person name="Ferrer M."/>
        </authorList>
    </citation>
    <scope>NUCLEOTIDE SEQUENCE</scope>
</reference>
<proteinExistence type="predicted"/>
<name>T0YEZ0_9ZZZZ</name>
<dbReference type="InterPro" id="IPR009241">
    <property type="entry name" value="HigB-like"/>
</dbReference>
<evidence type="ECO:0000313" key="2">
    <source>
        <dbReference type="EMBL" id="EQD77338.1"/>
    </source>
</evidence>
<gene>
    <name evidence="2" type="ORF">B1A_03011</name>
    <name evidence="1" type="ORF">B2A_13747</name>
</gene>
<dbReference type="EMBL" id="AUZX01002215">
    <property type="protein sequence ID" value="EQD77338.1"/>
    <property type="molecule type" value="Genomic_DNA"/>
</dbReference>
<comment type="caution">
    <text evidence="1">The sequence shown here is derived from an EMBL/GenBank/DDBJ whole genome shotgun (WGS) entry which is preliminary data.</text>
</comment>